<feature type="transmembrane region" description="Helical" evidence="1">
    <location>
        <begin position="12"/>
        <end position="37"/>
    </location>
</feature>
<dbReference type="EMBL" id="OBDY01000041">
    <property type="protein sequence ID" value="SNY72006.1"/>
    <property type="molecule type" value="Genomic_DNA"/>
</dbReference>
<dbReference type="Proteomes" id="UP000219612">
    <property type="component" value="Unassembled WGS sequence"/>
</dbReference>
<evidence type="ECO:0000313" key="3">
    <source>
        <dbReference type="Proteomes" id="UP000219612"/>
    </source>
</evidence>
<protein>
    <submittedName>
        <fullName evidence="2">Uncharacterized protein</fullName>
    </submittedName>
</protein>
<accession>A0A285KKS0</accession>
<feature type="transmembrane region" description="Helical" evidence="1">
    <location>
        <begin position="57"/>
        <end position="79"/>
    </location>
</feature>
<sequence>MSNLGFALEGAWKVLAAGLVLGAGLPALFALGIRSLAWGAGGEAEDSHARPNQFGTVLGYVLFAIVILGVLLGITFIVASGFGKTISFDHIFPTIVDK</sequence>
<name>A0A285KKS0_9ACTN</name>
<organism evidence="2 3">
    <name type="scientific">Paractinoplanes atraurantiacus</name>
    <dbReference type="NCBI Taxonomy" id="1036182"/>
    <lineage>
        <taxon>Bacteria</taxon>
        <taxon>Bacillati</taxon>
        <taxon>Actinomycetota</taxon>
        <taxon>Actinomycetes</taxon>
        <taxon>Micromonosporales</taxon>
        <taxon>Micromonosporaceae</taxon>
        <taxon>Paractinoplanes</taxon>
    </lineage>
</organism>
<dbReference type="AlphaFoldDB" id="A0A285KKS0"/>
<keyword evidence="1" id="KW-1133">Transmembrane helix</keyword>
<keyword evidence="1" id="KW-0812">Transmembrane</keyword>
<reference evidence="2 3" key="1">
    <citation type="submission" date="2017-09" db="EMBL/GenBank/DDBJ databases">
        <authorList>
            <person name="Ehlers B."/>
            <person name="Leendertz F.H."/>
        </authorList>
    </citation>
    <scope>NUCLEOTIDE SEQUENCE [LARGE SCALE GENOMIC DNA]</scope>
    <source>
        <strain evidence="2 3">CGMCC 4.6857</strain>
    </source>
</reference>
<evidence type="ECO:0000313" key="2">
    <source>
        <dbReference type="EMBL" id="SNY72006.1"/>
    </source>
</evidence>
<evidence type="ECO:0000256" key="1">
    <source>
        <dbReference type="SAM" id="Phobius"/>
    </source>
</evidence>
<proteinExistence type="predicted"/>
<keyword evidence="1" id="KW-0472">Membrane</keyword>
<gene>
    <name evidence="2" type="ORF">SAMN05421748_14144</name>
</gene>
<dbReference type="RefSeq" id="WP_097328696.1">
    <property type="nucleotide sequence ID" value="NZ_OBDY01000041.1"/>
</dbReference>
<dbReference type="OrthoDB" id="3177419at2"/>
<keyword evidence="3" id="KW-1185">Reference proteome</keyword>